<proteinExistence type="predicted"/>
<name>A0A127JPT1_9BURK</name>
<keyword evidence="4" id="KW-1185">Reference proteome</keyword>
<feature type="transmembrane region" description="Helical" evidence="1">
    <location>
        <begin position="20"/>
        <end position="40"/>
    </location>
</feature>
<dbReference type="PATRIC" id="fig|94132.3.peg.552"/>
<dbReference type="RefSeq" id="WP_061495953.1">
    <property type="nucleotide sequence ID" value="NZ_CP010951.1"/>
</dbReference>
<protein>
    <submittedName>
        <fullName evidence="3">Membrane protein</fullName>
    </submittedName>
</protein>
<evidence type="ECO:0000313" key="3">
    <source>
        <dbReference type="EMBL" id="AMO21990.1"/>
    </source>
</evidence>
<sequence length="92" mass="9933">MDSQQIERIARKRAGAKMGWYIHAGVYLAVNLTLAAIAAASGRGWVVFPALGWGLGLAIHGVVVFLVAGSGGLHDKLVARERERLALQRDPW</sequence>
<dbReference type="InterPro" id="IPR025698">
    <property type="entry name" value="2TM_dom"/>
</dbReference>
<evidence type="ECO:0000256" key="1">
    <source>
        <dbReference type="SAM" id="Phobius"/>
    </source>
</evidence>
<dbReference type="AlphaFoldDB" id="A0A127JPT1"/>
<accession>A0A127JPT1</accession>
<organism evidence="3 4">
    <name type="scientific">Ramlibacter tataouinensis</name>
    <dbReference type="NCBI Taxonomy" id="94132"/>
    <lineage>
        <taxon>Bacteria</taxon>
        <taxon>Pseudomonadati</taxon>
        <taxon>Pseudomonadota</taxon>
        <taxon>Betaproteobacteria</taxon>
        <taxon>Burkholderiales</taxon>
        <taxon>Comamonadaceae</taxon>
        <taxon>Ramlibacter</taxon>
    </lineage>
</organism>
<gene>
    <name evidence="3" type="ORF">UC35_02755</name>
</gene>
<keyword evidence="1" id="KW-0812">Transmembrane</keyword>
<feature type="transmembrane region" description="Helical" evidence="1">
    <location>
        <begin position="46"/>
        <end position="68"/>
    </location>
</feature>
<dbReference type="Proteomes" id="UP000070433">
    <property type="component" value="Chromosome"/>
</dbReference>
<feature type="domain" description="2TM" evidence="2">
    <location>
        <begin position="10"/>
        <end position="67"/>
    </location>
</feature>
<keyword evidence="1" id="KW-1133">Transmembrane helix</keyword>
<evidence type="ECO:0000313" key="4">
    <source>
        <dbReference type="Proteomes" id="UP000070433"/>
    </source>
</evidence>
<dbReference type="Pfam" id="PF13239">
    <property type="entry name" value="2TM"/>
    <property type="match status" value="1"/>
</dbReference>
<dbReference type="EMBL" id="CP010951">
    <property type="protein sequence ID" value="AMO21990.1"/>
    <property type="molecule type" value="Genomic_DNA"/>
</dbReference>
<evidence type="ECO:0000259" key="2">
    <source>
        <dbReference type="Pfam" id="PF13239"/>
    </source>
</evidence>
<dbReference type="OrthoDB" id="21915at2"/>
<reference evidence="3 4" key="1">
    <citation type="journal article" date="2014" name="Int. J. Syst. Evol. Microbiol.">
        <title>Ramlibacter solisilvae sp. nov., isolated from forest soil, and emended description of the genus Ramlibacter.</title>
        <authorList>
            <person name="Lee H.J."/>
            <person name="Lee S.H."/>
            <person name="Lee S.S."/>
            <person name="Lee J.S."/>
            <person name="Kim Y."/>
            <person name="Kim S.C."/>
            <person name="Jeon C.O."/>
        </authorList>
    </citation>
    <scope>NUCLEOTIDE SEQUENCE [LARGE SCALE GENOMIC DNA]</scope>
    <source>
        <strain evidence="3 4">5-10</strain>
    </source>
</reference>
<keyword evidence="1" id="KW-0472">Membrane</keyword>